<feature type="domain" description="Type I restriction modification DNA specificity" evidence="4">
    <location>
        <begin position="308"/>
        <end position="443"/>
    </location>
</feature>
<dbReference type="InterPro" id="IPR000055">
    <property type="entry name" value="Restrct_endonuc_typeI_TRD"/>
</dbReference>
<dbReference type="Proteomes" id="UP000237684">
    <property type="component" value="Unassembled WGS sequence"/>
</dbReference>
<evidence type="ECO:0000256" key="2">
    <source>
        <dbReference type="ARBA" id="ARBA00022747"/>
    </source>
</evidence>
<keyword evidence="5" id="KW-0378">Hydrolase</keyword>
<dbReference type="GO" id="GO:0009307">
    <property type="term" value="P:DNA restriction-modification system"/>
    <property type="evidence" value="ECO:0007669"/>
    <property type="project" value="UniProtKB-KW"/>
</dbReference>
<dbReference type="InterPro" id="IPR044946">
    <property type="entry name" value="Restrct_endonuc_typeI_TRD_sf"/>
</dbReference>
<protein>
    <submittedName>
        <fullName evidence="5">Restriction endonuclease S subunit</fullName>
    </submittedName>
</protein>
<name>A0A2S8SWE8_9BACT</name>
<evidence type="ECO:0000256" key="1">
    <source>
        <dbReference type="ARBA" id="ARBA00010923"/>
    </source>
</evidence>
<keyword evidence="5" id="KW-0540">Nuclease</keyword>
<dbReference type="EMBL" id="NIGF01000002">
    <property type="protein sequence ID" value="PQV65131.1"/>
    <property type="molecule type" value="Genomic_DNA"/>
</dbReference>
<dbReference type="SUPFAM" id="SSF116734">
    <property type="entry name" value="DNA methylase specificity domain"/>
    <property type="match status" value="2"/>
</dbReference>
<dbReference type="GO" id="GO:0003677">
    <property type="term" value="F:DNA binding"/>
    <property type="evidence" value="ECO:0007669"/>
    <property type="project" value="UniProtKB-KW"/>
</dbReference>
<proteinExistence type="inferred from homology"/>
<gene>
    <name evidence="5" type="ORF">B1R32_102138</name>
</gene>
<dbReference type="Pfam" id="PF01420">
    <property type="entry name" value="Methylase_S"/>
    <property type="match status" value="2"/>
</dbReference>
<sequence>MSFELSPTVDENRIFIRHFSDVTGTRFDPLYLQEDLFACVRGANCPLVPLGNYVRRFLTGFAAGRDDQSDEEGIIQIRPTNMGSDRDLIFDRNVYIAASETDNRAADLLTRGEVLFNNTNSQELVGKTAYFDIEGRYFCSNHITRIVPDNRLDPQYLCAVLNLYQYRRVFFRNCTNWNNQSGVGRDILERLLIPVPDDVETQKKIVEQLEAKRNIGRNLNAQAKAQLAGIDALLLGELGITPAPAPPNTIENRIFIRHFSEVTGARFAAPSHWKKLDLSSPIFPSVRLVDYVAINPVTSLNLADEDEVSFVPMEGVSEISGQIESNYTRQFGGAGTYTQFQEGDLLWAKITPCMENGKSAIATNLVKGFGFGSTEFHVFRPKSDAIDVRYLHALFRMKILREHARLNFGGSAGHQRVDKDYFQKLQIPLPDITEQSRICDLIDEARTQAKQLFSQAQSELDAAKVAIESMILGRATK</sequence>
<comment type="caution">
    <text evidence="5">The sequence shown here is derived from an EMBL/GenBank/DDBJ whole genome shotgun (WGS) entry which is preliminary data.</text>
</comment>
<dbReference type="RefSeq" id="WP_105482446.1">
    <property type="nucleotide sequence ID" value="NZ_NIGF01000002.1"/>
</dbReference>
<evidence type="ECO:0000259" key="4">
    <source>
        <dbReference type="Pfam" id="PF01420"/>
    </source>
</evidence>
<keyword evidence="5" id="KW-0255">Endonuclease</keyword>
<dbReference type="AlphaFoldDB" id="A0A2S8SWE8"/>
<keyword evidence="6" id="KW-1185">Reference proteome</keyword>
<dbReference type="InterPro" id="IPR052021">
    <property type="entry name" value="Type-I_RS_S_subunit"/>
</dbReference>
<dbReference type="OrthoDB" id="825893at2"/>
<keyword evidence="2" id="KW-0680">Restriction system</keyword>
<dbReference type="CDD" id="cd17260">
    <property type="entry name" value="RMtype1_S_EcoEI-TRD1-CR1_like"/>
    <property type="match status" value="1"/>
</dbReference>
<evidence type="ECO:0000313" key="6">
    <source>
        <dbReference type="Proteomes" id="UP000237684"/>
    </source>
</evidence>
<comment type="similarity">
    <text evidence="1">Belongs to the type-I restriction system S methylase family.</text>
</comment>
<dbReference type="Gene3D" id="3.90.220.20">
    <property type="entry name" value="DNA methylase specificity domains"/>
    <property type="match status" value="3"/>
</dbReference>
<organism evidence="5 6">
    <name type="scientific">Abditibacterium utsteinense</name>
    <dbReference type="NCBI Taxonomy" id="1960156"/>
    <lineage>
        <taxon>Bacteria</taxon>
        <taxon>Pseudomonadati</taxon>
        <taxon>Abditibacteriota</taxon>
        <taxon>Abditibacteriia</taxon>
        <taxon>Abditibacteriales</taxon>
        <taxon>Abditibacteriaceae</taxon>
        <taxon>Abditibacterium</taxon>
    </lineage>
</organism>
<accession>A0A2S8SWE8</accession>
<feature type="domain" description="Type I restriction modification DNA specificity" evidence="4">
    <location>
        <begin position="119"/>
        <end position="225"/>
    </location>
</feature>
<reference evidence="5 6" key="1">
    <citation type="journal article" date="2018" name="Syst. Appl. Microbiol.">
        <title>Abditibacterium utsteinense sp. nov., the first cultivated member of candidate phylum FBP, isolated from ice-free Antarctic soil samples.</title>
        <authorList>
            <person name="Tahon G."/>
            <person name="Tytgat B."/>
            <person name="Lebbe L."/>
            <person name="Carlier A."/>
            <person name="Willems A."/>
        </authorList>
    </citation>
    <scope>NUCLEOTIDE SEQUENCE [LARGE SCALE GENOMIC DNA]</scope>
    <source>
        <strain evidence="5 6">LMG 29911</strain>
    </source>
</reference>
<evidence type="ECO:0000256" key="3">
    <source>
        <dbReference type="ARBA" id="ARBA00023125"/>
    </source>
</evidence>
<dbReference type="GO" id="GO:0004519">
    <property type="term" value="F:endonuclease activity"/>
    <property type="evidence" value="ECO:0007669"/>
    <property type="project" value="UniProtKB-KW"/>
</dbReference>
<dbReference type="PANTHER" id="PTHR30408:SF12">
    <property type="entry name" value="TYPE I RESTRICTION ENZYME MJAVIII SPECIFICITY SUBUNIT"/>
    <property type="match status" value="1"/>
</dbReference>
<keyword evidence="3" id="KW-0238">DNA-binding</keyword>
<evidence type="ECO:0000313" key="5">
    <source>
        <dbReference type="EMBL" id="PQV65131.1"/>
    </source>
</evidence>
<dbReference type="InParanoid" id="A0A2S8SWE8"/>
<dbReference type="PANTHER" id="PTHR30408">
    <property type="entry name" value="TYPE-1 RESTRICTION ENZYME ECOKI SPECIFICITY PROTEIN"/>
    <property type="match status" value="1"/>
</dbReference>